<dbReference type="Proteomes" id="UP000191931">
    <property type="component" value="Unassembled WGS sequence"/>
</dbReference>
<proteinExistence type="predicted"/>
<dbReference type="EMBL" id="FWEV01000284">
    <property type="protein sequence ID" value="SLM31752.1"/>
    <property type="molecule type" value="Genomic_DNA"/>
</dbReference>
<accession>A0A1W1HH96</accession>
<name>A0A1W1HH96_9BACT</name>
<sequence>MPVVVGARRIYCSFGVPNNIKCFKDRDSVSRVKIIGSLKNI</sequence>
<dbReference type="AlphaFoldDB" id="A0A1W1HH96"/>
<gene>
    <name evidence="1" type="ORF">MTBBW1_420017</name>
</gene>
<organism evidence="1 2">
    <name type="scientific">Desulfamplus magnetovallimortis</name>
    <dbReference type="NCBI Taxonomy" id="1246637"/>
    <lineage>
        <taxon>Bacteria</taxon>
        <taxon>Pseudomonadati</taxon>
        <taxon>Thermodesulfobacteriota</taxon>
        <taxon>Desulfobacteria</taxon>
        <taxon>Desulfobacterales</taxon>
        <taxon>Desulfobacteraceae</taxon>
        <taxon>Desulfamplus</taxon>
    </lineage>
</organism>
<protein>
    <submittedName>
        <fullName evidence="1">Uncharacterized protein</fullName>
    </submittedName>
</protein>
<evidence type="ECO:0000313" key="1">
    <source>
        <dbReference type="EMBL" id="SLM31752.1"/>
    </source>
</evidence>
<dbReference type="STRING" id="1246637.MTBBW1_420017"/>
<reference evidence="1 2" key="1">
    <citation type="submission" date="2017-03" db="EMBL/GenBank/DDBJ databases">
        <authorList>
            <person name="Afonso C.L."/>
            <person name="Miller P.J."/>
            <person name="Scott M.A."/>
            <person name="Spackman E."/>
            <person name="Goraichik I."/>
            <person name="Dimitrov K.M."/>
            <person name="Suarez D.L."/>
            <person name="Swayne D.E."/>
        </authorList>
    </citation>
    <scope>NUCLEOTIDE SEQUENCE [LARGE SCALE GENOMIC DNA]</scope>
    <source>
        <strain evidence="1">PRJEB14757</strain>
    </source>
</reference>
<evidence type="ECO:0000313" key="2">
    <source>
        <dbReference type="Proteomes" id="UP000191931"/>
    </source>
</evidence>
<keyword evidence="2" id="KW-1185">Reference proteome</keyword>